<feature type="domain" description="POTRA" evidence="10">
    <location>
        <begin position="55"/>
        <end position="123"/>
    </location>
</feature>
<evidence type="ECO:0000259" key="10">
    <source>
        <dbReference type="PROSITE" id="PS51779"/>
    </source>
</evidence>
<dbReference type="InterPro" id="IPR013685">
    <property type="entry name" value="POTRA_FtsQ_type"/>
</dbReference>
<proteinExistence type="predicted"/>
<evidence type="ECO:0000256" key="2">
    <source>
        <dbReference type="ARBA" id="ARBA00022475"/>
    </source>
</evidence>
<keyword evidence="3" id="KW-0997">Cell inner membrane</keyword>
<evidence type="ECO:0000256" key="7">
    <source>
        <dbReference type="ARBA" id="ARBA00023136"/>
    </source>
</evidence>
<dbReference type="EMBL" id="FWXF01000004">
    <property type="protein sequence ID" value="SMC20958.1"/>
    <property type="molecule type" value="Genomic_DNA"/>
</dbReference>
<dbReference type="Gene3D" id="3.40.50.11690">
    <property type="entry name" value="Cell division protein FtsQ/DivIB"/>
    <property type="match status" value="1"/>
</dbReference>
<feature type="transmembrane region" description="Helical" evidence="9">
    <location>
        <begin position="21"/>
        <end position="47"/>
    </location>
</feature>
<evidence type="ECO:0000256" key="1">
    <source>
        <dbReference type="ARBA" id="ARBA00004370"/>
    </source>
</evidence>
<keyword evidence="5 9" id="KW-0812">Transmembrane</keyword>
<dbReference type="InterPro" id="IPR045335">
    <property type="entry name" value="FtsQ_C_sf"/>
</dbReference>
<dbReference type="STRING" id="1121390.SAMN02746041_01071"/>
<keyword evidence="12" id="KW-1185">Reference proteome</keyword>
<protein>
    <submittedName>
        <fullName evidence="11">Cell division protein FtsQ</fullName>
    </submittedName>
</protein>
<dbReference type="GO" id="GO:0016020">
    <property type="term" value="C:membrane"/>
    <property type="evidence" value="ECO:0007669"/>
    <property type="project" value="UniProtKB-SubCell"/>
</dbReference>
<dbReference type="PANTHER" id="PTHR35851">
    <property type="entry name" value="CELL DIVISION PROTEIN FTSQ"/>
    <property type="match status" value="1"/>
</dbReference>
<dbReference type="Pfam" id="PF08478">
    <property type="entry name" value="POTRA_1"/>
    <property type="match status" value="1"/>
</dbReference>
<sequence>MKRKANRYRQDPNRVGGLRHWLRLCVLLAGVTAMVLAAGVAFSRAYWAVLNAPFPALQAVDVKGLARLDRRTVLNTLGVPRNTNLLQLHLDAMQRRLESLAWIRTARIRLEPQGRLVVTVEERRPVALVMVGTPLLLDADGTLFAQARPQDHLDLPFVTRMGDATPKVGSRVPDPFLEDFMGLTKALDALVGQGHARLGTMRSAVSEVRWDPADGLTLILNPKGLTVHLGRGQYGRKWKRLEKLLDLAAQDPSVSELREVDLDFENKAIVRARLSGTRGI</sequence>
<dbReference type="Gene3D" id="3.10.20.310">
    <property type="entry name" value="membrane protein fhac"/>
    <property type="match status" value="1"/>
</dbReference>
<dbReference type="InterPro" id="IPR005548">
    <property type="entry name" value="Cell_div_FtsQ/DivIB_C"/>
</dbReference>
<comment type="subcellular location">
    <subcellularLocation>
        <location evidence="1">Membrane</location>
    </subcellularLocation>
</comment>
<keyword evidence="2" id="KW-1003">Cell membrane</keyword>
<evidence type="ECO:0000256" key="3">
    <source>
        <dbReference type="ARBA" id="ARBA00022519"/>
    </source>
</evidence>
<dbReference type="GO" id="GO:0090529">
    <property type="term" value="P:cell septum assembly"/>
    <property type="evidence" value="ECO:0007669"/>
    <property type="project" value="InterPro"/>
</dbReference>
<organism evidence="11 12">
    <name type="scientific">Desulfacinum hydrothermale DSM 13146</name>
    <dbReference type="NCBI Taxonomy" id="1121390"/>
    <lineage>
        <taxon>Bacteria</taxon>
        <taxon>Pseudomonadati</taxon>
        <taxon>Thermodesulfobacteriota</taxon>
        <taxon>Syntrophobacteria</taxon>
        <taxon>Syntrophobacterales</taxon>
        <taxon>Syntrophobacteraceae</taxon>
        <taxon>Desulfacinum</taxon>
    </lineage>
</organism>
<dbReference type="Proteomes" id="UP000192783">
    <property type="component" value="Unassembled WGS sequence"/>
</dbReference>
<evidence type="ECO:0000256" key="6">
    <source>
        <dbReference type="ARBA" id="ARBA00022989"/>
    </source>
</evidence>
<dbReference type="AlphaFoldDB" id="A0A1W1XBA3"/>
<name>A0A1W1XBA3_9BACT</name>
<evidence type="ECO:0000313" key="11">
    <source>
        <dbReference type="EMBL" id="SMC20958.1"/>
    </source>
</evidence>
<gene>
    <name evidence="11" type="ORF">SAMN02746041_01071</name>
</gene>
<dbReference type="Pfam" id="PF03799">
    <property type="entry name" value="FtsQ_DivIB_C"/>
    <property type="match status" value="1"/>
</dbReference>
<keyword evidence="6 9" id="KW-1133">Transmembrane helix</keyword>
<evidence type="ECO:0000256" key="8">
    <source>
        <dbReference type="ARBA" id="ARBA00023306"/>
    </source>
</evidence>
<evidence type="ECO:0000256" key="9">
    <source>
        <dbReference type="SAM" id="Phobius"/>
    </source>
</evidence>
<keyword evidence="7 9" id="KW-0472">Membrane</keyword>
<dbReference type="RefSeq" id="WP_084056839.1">
    <property type="nucleotide sequence ID" value="NZ_FWXF01000004.1"/>
</dbReference>
<reference evidence="11 12" key="1">
    <citation type="submission" date="2017-04" db="EMBL/GenBank/DDBJ databases">
        <authorList>
            <person name="Afonso C.L."/>
            <person name="Miller P.J."/>
            <person name="Scott M.A."/>
            <person name="Spackman E."/>
            <person name="Goraichik I."/>
            <person name="Dimitrov K.M."/>
            <person name="Suarez D.L."/>
            <person name="Swayne D.E."/>
        </authorList>
    </citation>
    <scope>NUCLEOTIDE SEQUENCE [LARGE SCALE GENOMIC DNA]</scope>
    <source>
        <strain evidence="11 12">DSM 13146</strain>
    </source>
</reference>
<dbReference type="PANTHER" id="PTHR35851:SF1">
    <property type="entry name" value="CELL DIVISION PROTEIN FTSQ"/>
    <property type="match status" value="1"/>
</dbReference>
<evidence type="ECO:0000256" key="4">
    <source>
        <dbReference type="ARBA" id="ARBA00022618"/>
    </source>
</evidence>
<accession>A0A1W1XBA3</accession>
<dbReference type="OrthoDB" id="5507228at2"/>
<keyword evidence="4 11" id="KW-0132">Cell division</keyword>
<keyword evidence="8" id="KW-0131">Cell cycle</keyword>
<evidence type="ECO:0000256" key="5">
    <source>
        <dbReference type="ARBA" id="ARBA00022692"/>
    </source>
</evidence>
<dbReference type="PROSITE" id="PS51779">
    <property type="entry name" value="POTRA"/>
    <property type="match status" value="1"/>
</dbReference>
<evidence type="ECO:0000313" key="12">
    <source>
        <dbReference type="Proteomes" id="UP000192783"/>
    </source>
</evidence>
<dbReference type="InterPro" id="IPR026579">
    <property type="entry name" value="FtsQ"/>
</dbReference>
<dbReference type="InterPro" id="IPR034746">
    <property type="entry name" value="POTRA"/>
</dbReference>